<evidence type="ECO:0000256" key="6">
    <source>
        <dbReference type="ARBA" id="ARBA00022840"/>
    </source>
</evidence>
<evidence type="ECO:0000256" key="7">
    <source>
        <dbReference type="ARBA" id="ARBA00047899"/>
    </source>
</evidence>
<keyword evidence="12" id="KW-1185">Reference proteome</keyword>
<dbReference type="CDD" id="cd13983">
    <property type="entry name" value="STKc_WNK"/>
    <property type="match status" value="1"/>
</dbReference>
<keyword evidence="5" id="KW-0418">Kinase</keyword>
<keyword evidence="4" id="KW-0547">Nucleotide-binding</keyword>
<accession>E1ZGB9</accession>
<feature type="region of interest" description="Disordered" evidence="9">
    <location>
        <begin position="346"/>
        <end position="445"/>
    </location>
</feature>
<dbReference type="PANTHER" id="PTHR13902">
    <property type="entry name" value="SERINE/THREONINE-PROTEIN KINASE WNK WITH NO LYSINE -RELATED"/>
    <property type="match status" value="1"/>
</dbReference>
<evidence type="ECO:0000313" key="12">
    <source>
        <dbReference type="Proteomes" id="UP000008141"/>
    </source>
</evidence>
<evidence type="ECO:0000313" key="11">
    <source>
        <dbReference type="EMBL" id="EFN55268.1"/>
    </source>
</evidence>
<dbReference type="InterPro" id="IPR011009">
    <property type="entry name" value="Kinase-like_dom_sf"/>
</dbReference>
<keyword evidence="3" id="KW-0808">Transferase</keyword>
<dbReference type="InterPro" id="IPR050588">
    <property type="entry name" value="WNK_Ser-Thr_kinase"/>
</dbReference>
<dbReference type="Pfam" id="PF00069">
    <property type="entry name" value="Pkinase"/>
    <property type="match status" value="1"/>
</dbReference>
<dbReference type="Proteomes" id="UP000008141">
    <property type="component" value="Unassembled WGS sequence"/>
</dbReference>
<organism evidence="12">
    <name type="scientific">Chlorella variabilis</name>
    <name type="common">Green alga</name>
    <dbReference type="NCBI Taxonomy" id="554065"/>
    <lineage>
        <taxon>Eukaryota</taxon>
        <taxon>Viridiplantae</taxon>
        <taxon>Chlorophyta</taxon>
        <taxon>core chlorophytes</taxon>
        <taxon>Trebouxiophyceae</taxon>
        <taxon>Chlorellales</taxon>
        <taxon>Chlorellaceae</taxon>
        <taxon>Chlorella clade</taxon>
        <taxon>Chlorella</taxon>
    </lineage>
</organism>
<dbReference type="Gene3D" id="3.30.200.20">
    <property type="entry name" value="Phosphorylase Kinase, domain 1"/>
    <property type="match status" value="1"/>
</dbReference>
<evidence type="ECO:0000256" key="8">
    <source>
        <dbReference type="ARBA" id="ARBA00048679"/>
    </source>
</evidence>
<reference evidence="11 12" key="1">
    <citation type="journal article" date="2010" name="Plant Cell">
        <title>The Chlorella variabilis NC64A genome reveals adaptation to photosymbiosis, coevolution with viruses, and cryptic sex.</title>
        <authorList>
            <person name="Blanc G."/>
            <person name="Duncan G."/>
            <person name="Agarkova I."/>
            <person name="Borodovsky M."/>
            <person name="Gurnon J."/>
            <person name="Kuo A."/>
            <person name="Lindquist E."/>
            <person name="Lucas S."/>
            <person name="Pangilinan J."/>
            <person name="Polle J."/>
            <person name="Salamov A."/>
            <person name="Terry A."/>
            <person name="Yamada T."/>
            <person name="Dunigan D.D."/>
            <person name="Grigoriev I.V."/>
            <person name="Claverie J.M."/>
            <person name="Van Etten J.L."/>
        </authorList>
    </citation>
    <scope>NUCLEOTIDE SEQUENCE [LARGE SCALE GENOMIC DNA]</scope>
    <source>
        <strain evidence="11 12">NC64A</strain>
    </source>
</reference>
<name>E1ZGB9_CHLVA</name>
<dbReference type="InterPro" id="IPR000719">
    <property type="entry name" value="Prot_kinase_dom"/>
</dbReference>
<dbReference type="GO" id="GO:0005524">
    <property type="term" value="F:ATP binding"/>
    <property type="evidence" value="ECO:0007669"/>
    <property type="project" value="UniProtKB-KW"/>
</dbReference>
<dbReference type="eggNOG" id="KOG0584">
    <property type="taxonomic scope" value="Eukaryota"/>
</dbReference>
<dbReference type="PROSITE" id="PS50011">
    <property type="entry name" value="PROTEIN_KINASE_DOM"/>
    <property type="match status" value="1"/>
</dbReference>
<dbReference type="InParanoid" id="E1ZGB9"/>
<gene>
    <name evidence="11" type="ORF">CHLNCDRAFT_35513</name>
</gene>
<feature type="compositionally biased region" description="Acidic residues" evidence="9">
    <location>
        <begin position="409"/>
        <end position="423"/>
    </location>
</feature>
<dbReference type="KEGG" id="cvr:CHLNCDRAFT_35513"/>
<dbReference type="InterPro" id="IPR008271">
    <property type="entry name" value="Ser/Thr_kinase_AS"/>
</dbReference>
<dbReference type="FunFam" id="3.30.200.20:FF:000075">
    <property type="entry name" value="Probable serine/threonine-protein kinase WNK1"/>
    <property type="match status" value="1"/>
</dbReference>
<dbReference type="PROSITE" id="PS00108">
    <property type="entry name" value="PROTEIN_KINASE_ST"/>
    <property type="match status" value="1"/>
</dbReference>
<dbReference type="EMBL" id="GL433845">
    <property type="protein sequence ID" value="EFN55268.1"/>
    <property type="molecule type" value="Genomic_DNA"/>
</dbReference>
<dbReference type="OMA" id="QFAAFQE"/>
<dbReference type="SMART" id="SM00220">
    <property type="entry name" value="S_TKc"/>
    <property type="match status" value="1"/>
</dbReference>
<feature type="domain" description="Protein kinase" evidence="10">
    <location>
        <begin position="34"/>
        <end position="297"/>
    </location>
</feature>
<dbReference type="RefSeq" id="XP_005847370.1">
    <property type="nucleotide sequence ID" value="XM_005847308.1"/>
</dbReference>
<dbReference type="GeneID" id="17354744"/>
<dbReference type="STRING" id="554065.E1ZGB9"/>
<evidence type="ECO:0000256" key="1">
    <source>
        <dbReference type="ARBA" id="ARBA00012513"/>
    </source>
</evidence>
<proteinExistence type="predicted"/>
<evidence type="ECO:0000256" key="4">
    <source>
        <dbReference type="ARBA" id="ARBA00022741"/>
    </source>
</evidence>
<dbReference type="GO" id="GO:0004674">
    <property type="term" value="F:protein serine/threonine kinase activity"/>
    <property type="evidence" value="ECO:0007669"/>
    <property type="project" value="UniProtKB-KW"/>
</dbReference>
<dbReference type="OrthoDB" id="4062651at2759"/>
<dbReference type="FunFam" id="1.10.510.10:FF:001565">
    <property type="entry name" value="WNK protein kinase"/>
    <property type="match status" value="1"/>
</dbReference>
<comment type="catalytic activity">
    <reaction evidence="8">
        <text>L-seryl-[protein] + ATP = O-phospho-L-seryl-[protein] + ADP + H(+)</text>
        <dbReference type="Rhea" id="RHEA:17989"/>
        <dbReference type="Rhea" id="RHEA-COMP:9863"/>
        <dbReference type="Rhea" id="RHEA-COMP:11604"/>
        <dbReference type="ChEBI" id="CHEBI:15378"/>
        <dbReference type="ChEBI" id="CHEBI:29999"/>
        <dbReference type="ChEBI" id="CHEBI:30616"/>
        <dbReference type="ChEBI" id="CHEBI:83421"/>
        <dbReference type="ChEBI" id="CHEBI:456216"/>
        <dbReference type="EC" id="2.7.11.1"/>
    </reaction>
</comment>
<evidence type="ECO:0000256" key="2">
    <source>
        <dbReference type="ARBA" id="ARBA00022527"/>
    </source>
</evidence>
<evidence type="ECO:0000256" key="3">
    <source>
        <dbReference type="ARBA" id="ARBA00022679"/>
    </source>
</evidence>
<dbReference type="EC" id="2.7.11.1" evidence="1"/>
<keyword evidence="2" id="KW-0723">Serine/threonine-protein kinase</keyword>
<feature type="compositionally biased region" description="Polar residues" evidence="9">
    <location>
        <begin position="387"/>
        <end position="400"/>
    </location>
</feature>
<feature type="non-terminal residue" evidence="11">
    <location>
        <position position="445"/>
    </location>
</feature>
<dbReference type="SUPFAM" id="SSF56112">
    <property type="entry name" value="Protein kinase-like (PK-like)"/>
    <property type="match status" value="1"/>
</dbReference>
<evidence type="ECO:0000256" key="5">
    <source>
        <dbReference type="ARBA" id="ARBA00022777"/>
    </source>
</evidence>
<dbReference type="FunCoup" id="E1ZGB9">
    <property type="interactions" value="1114"/>
</dbReference>
<comment type="catalytic activity">
    <reaction evidence="7">
        <text>L-threonyl-[protein] + ATP = O-phospho-L-threonyl-[protein] + ADP + H(+)</text>
        <dbReference type="Rhea" id="RHEA:46608"/>
        <dbReference type="Rhea" id="RHEA-COMP:11060"/>
        <dbReference type="Rhea" id="RHEA-COMP:11605"/>
        <dbReference type="ChEBI" id="CHEBI:15378"/>
        <dbReference type="ChEBI" id="CHEBI:30013"/>
        <dbReference type="ChEBI" id="CHEBI:30616"/>
        <dbReference type="ChEBI" id="CHEBI:61977"/>
        <dbReference type="ChEBI" id="CHEBI:456216"/>
        <dbReference type="EC" id="2.7.11.1"/>
    </reaction>
</comment>
<keyword evidence="6" id="KW-0067">ATP-binding</keyword>
<evidence type="ECO:0000259" key="10">
    <source>
        <dbReference type="PROSITE" id="PS50011"/>
    </source>
</evidence>
<sequence length="445" mass="48798">MENAATAAAAEVEVVEPPDDDFHFAETDPSQRFGRFDQVLGRGAFKVVYKAFDTQEGTEVAWNQVRVSELMSTKDAENKEERDRLFAEIRVLKALKHKNIMSFYDSWYDPRTYTVNFITELFTSGTLRQYRKRHKHIDEEVLKRWAWQILCGLVYLHGHSPPIIHRDLKCDNIFINGSDGVVKIGDLGLATMLRSRTAPQSVLGTPEFMAPELYEEEYDDRVDVYSFGMCLLELSTMEYPYSECKNAAQIYRKVSLGVRPAGLQKVASPELGEFINVCITPRDARPRARQLLKHPYFDSIRKDKLLTSRSDAALAAHDDAGSEYRSLASGPVSRTASSLNEMVAAVSSGGPPLQGPPSATSVAGGPPAHPLSRTTSADAHSDKAPSDSASVRSQRSNASELAQAVLENIAEEGEASDGGDEELAGSPAVRSRQASKQASPGGSPG</sequence>
<feature type="compositionally biased region" description="Polar residues" evidence="9">
    <location>
        <begin position="432"/>
        <end position="445"/>
    </location>
</feature>
<dbReference type="AlphaFoldDB" id="E1ZGB9"/>
<dbReference type="Gene3D" id="1.10.510.10">
    <property type="entry name" value="Transferase(Phosphotransferase) domain 1"/>
    <property type="match status" value="1"/>
</dbReference>
<protein>
    <recommendedName>
        <fullName evidence="1">non-specific serine/threonine protein kinase</fullName>
        <ecNumber evidence="1">2.7.11.1</ecNumber>
    </recommendedName>
</protein>
<evidence type="ECO:0000256" key="9">
    <source>
        <dbReference type="SAM" id="MobiDB-lite"/>
    </source>
</evidence>